<keyword evidence="5" id="KW-0678">Repressor</keyword>
<sequence length="164" mass="18986">MKEDFFTFSESIRKENVPLTPSMEDYLEMVYRLSMETGFTRIQELSNMLHVQPPSVTRMIQKLAELGLVHYEKYGVIRLTGLGKLEGSLLLSRHNIVATFLKSIGVTASLLEETEKIEHTISKETQICIADFLSFLEENPDILNKFRDFKNAKDEVRKLLREKD</sequence>
<evidence type="ECO:0000256" key="1">
    <source>
        <dbReference type="ARBA" id="ARBA00004496"/>
    </source>
</evidence>
<comment type="similarity">
    <text evidence="2">Belongs to the DtxR/MntR family.</text>
</comment>
<dbReference type="PROSITE" id="PS50944">
    <property type="entry name" value="HTH_DTXR"/>
    <property type="match status" value="1"/>
</dbReference>
<evidence type="ECO:0000256" key="2">
    <source>
        <dbReference type="ARBA" id="ARBA00007871"/>
    </source>
</evidence>
<dbReference type="SMART" id="SM00529">
    <property type="entry name" value="HTH_DTXR"/>
    <property type="match status" value="1"/>
</dbReference>
<dbReference type="Gene3D" id="1.10.10.10">
    <property type="entry name" value="Winged helix-like DNA-binding domain superfamily/Winged helix DNA-binding domain"/>
    <property type="match status" value="1"/>
</dbReference>
<dbReference type="Pfam" id="PF01325">
    <property type="entry name" value="Fe_dep_repress"/>
    <property type="match status" value="1"/>
</dbReference>
<dbReference type="Proteomes" id="UP000184536">
    <property type="component" value="Unassembled WGS sequence"/>
</dbReference>
<dbReference type="SUPFAM" id="SSF46785">
    <property type="entry name" value="Winged helix' DNA-binding domain"/>
    <property type="match status" value="1"/>
</dbReference>
<evidence type="ECO:0000313" key="13">
    <source>
        <dbReference type="EMBL" id="SHI66806.1"/>
    </source>
</evidence>
<dbReference type="RefSeq" id="WP_110939641.1">
    <property type="nucleotide sequence ID" value="NZ_FQZV01000005.1"/>
</dbReference>
<gene>
    <name evidence="13" type="ORF">SAMN02745975_00340</name>
</gene>
<dbReference type="AlphaFoldDB" id="A0A1M6D0M6"/>
<comment type="subcellular location">
    <subcellularLocation>
        <location evidence="1">Cytoplasm</location>
    </subcellularLocation>
</comment>
<keyword evidence="4" id="KW-0963">Cytoplasm</keyword>
<dbReference type="Pfam" id="PF02742">
    <property type="entry name" value="Fe_dep_repr_C"/>
    <property type="match status" value="1"/>
</dbReference>
<dbReference type="InterPro" id="IPR050536">
    <property type="entry name" value="DtxR_MntR_Metal-Reg"/>
</dbReference>
<evidence type="ECO:0000259" key="12">
    <source>
        <dbReference type="PROSITE" id="PS50944"/>
    </source>
</evidence>
<dbReference type="InterPro" id="IPR036421">
    <property type="entry name" value="Fe_dep_repressor_sf"/>
</dbReference>
<dbReference type="GO" id="GO:0046983">
    <property type="term" value="F:protein dimerization activity"/>
    <property type="evidence" value="ECO:0007669"/>
    <property type="project" value="InterPro"/>
</dbReference>
<evidence type="ECO:0000256" key="7">
    <source>
        <dbReference type="ARBA" id="ARBA00023125"/>
    </source>
</evidence>
<dbReference type="PANTHER" id="PTHR33238:SF11">
    <property type="entry name" value="TRANSCRIPTIONAL REGULATOR MNTR"/>
    <property type="match status" value="1"/>
</dbReference>
<feature type="domain" description="HTH dtxR-type" evidence="12">
    <location>
        <begin position="19"/>
        <end position="80"/>
    </location>
</feature>
<proteinExistence type="inferred from homology"/>
<dbReference type="InterPro" id="IPR001367">
    <property type="entry name" value="Fe_dep_repressor"/>
</dbReference>
<dbReference type="GO" id="GO:0046914">
    <property type="term" value="F:transition metal ion binding"/>
    <property type="evidence" value="ECO:0007669"/>
    <property type="project" value="InterPro"/>
</dbReference>
<dbReference type="GO" id="GO:0005737">
    <property type="term" value="C:cytoplasm"/>
    <property type="evidence" value="ECO:0007669"/>
    <property type="project" value="UniProtKB-SubCell"/>
</dbReference>
<name>A0A1M6D0M6_9FIRM</name>
<evidence type="ECO:0000256" key="10">
    <source>
        <dbReference type="ARBA" id="ARBA00023211"/>
    </source>
</evidence>
<dbReference type="Gene3D" id="1.10.60.10">
    <property type="entry name" value="Iron dependent repressor, metal binding and dimerisation domain"/>
    <property type="match status" value="1"/>
</dbReference>
<evidence type="ECO:0000256" key="4">
    <source>
        <dbReference type="ARBA" id="ARBA00022490"/>
    </source>
</evidence>
<dbReference type="PANTHER" id="PTHR33238">
    <property type="entry name" value="IRON (METAL) DEPENDENT REPRESSOR, DTXR FAMILY"/>
    <property type="match status" value="1"/>
</dbReference>
<evidence type="ECO:0000256" key="5">
    <source>
        <dbReference type="ARBA" id="ARBA00022491"/>
    </source>
</evidence>
<dbReference type="GO" id="GO:0003700">
    <property type="term" value="F:DNA-binding transcription factor activity"/>
    <property type="evidence" value="ECO:0007669"/>
    <property type="project" value="InterPro"/>
</dbReference>
<reference evidence="14" key="1">
    <citation type="submission" date="2016-11" db="EMBL/GenBank/DDBJ databases">
        <authorList>
            <person name="Varghese N."/>
            <person name="Submissions S."/>
        </authorList>
    </citation>
    <scope>NUCLEOTIDE SEQUENCE [LARGE SCALE GENOMIC DNA]</scope>
    <source>
        <strain evidence="14">DSM 17957</strain>
    </source>
</reference>
<evidence type="ECO:0000256" key="9">
    <source>
        <dbReference type="ARBA" id="ARBA00023163"/>
    </source>
</evidence>
<dbReference type="InterPro" id="IPR036388">
    <property type="entry name" value="WH-like_DNA-bd_sf"/>
</dbReference>
<evidence type="ECO:0000256" key="8">
    <source>
        <dbReference type="ARBA" id="ARBA00023159"/>
    </source>
</evidence>
<comment type="subunit">
    <text evidence="3">Homodimer.</text>
</comment>
<evidence type="ECO:0000313" key="14">
    <source>
        <dbReference type="Proteomes" id="UP000184536"/>
    </source>
</evidence>
<keyword evidence="8" id="KW-0010">Activator</keyword>
<evidence type="ECO:0000256" key="3">
    <source>
        <dbReference type="ARBA" id="ARBA00011738"/>
    </source>
</evidence>
<dbReference type="EMBL" id="FQZV01000005">
    <property type="protein sequence ID" value="SHI66806.1"/>
    <property type="molecule type" value="Genomic_DNA"/>
</dbReference>
<organism evidence="13 14">
    <name type="scientific">Geosporobacter subterraneus DSM 17957</name>
    <dbReference type="NCBI Taxonomy" id="1121919"/>
    <lineage>
        <taxon>Bacteria</taxon>
        <taxon>Bacillati</taxon>
        <taxon>Bacillota</taxon>
        <taxon>Clostridia</taxon>
        <taxon>Peptostreptococcales</taxon>
        <taxon>Thermotaleaceae</taxon>
        <taxon>Geosporobacter</taxon>
    </lineage>
</organism>
<dbReference type="InterPro" id="IPR022687">
    <property type="entry name" value="HTH_DTXR"/>
</dbReference>
<keyword evidence="6" id="KW-0805">Transcription regulation</keyword>
<keyword evidence="9" id="KW-0804">Transcription</keyword>
<keyword evidence="10" id="KW-0464">Manganese</keyword>
<evidence type="ECO:0000256" key="11">
    <source>
        <dbReference type="ARBA" id="ARBA00032593"/>
    </source>
</evidence>
<keyword evidence="7" id="KW-0238">DNA-binding</keyword>
<dbReference type="STRING" id="1121919.SAMN02745975_00340"/>
<dbReference type="InterPro" id="IPR036390">
    <property type="entry name" value="WH_DNA-bd_sf"/>
</dbReference>
<dbReference type="SUPFAM" id="SSF47979">
    <property type="entry name" value="Iron-dependent repressor protein, dimerization domain"/>
    <property type="match status" value="1"/>
</dbReference>
<dbReference type="OrthoDB" id="9791355at2"/>
<protein>
    <recommendedName>
        <fullName evidence="11">Manganese transport regulator</fullName>
    </recommendedName>
</protein>
<dbReference type="InterPro" id="IPR022689">
    <property type="entry name" value="Iron_dep_repressor"/>
</dbReference>
<dbReference type="GO" id="GO:0003677">
    <property type="term" value="F:DNA binding"/>
    <property type="evidence" value="ECO:0007669"/>
    <property type="project" value="UniProtKB-KW"/>
</dbReference>
<evidence type="ECO:0000256" key="6">
    <source>
        <dbReference type="ARBA" id="ARBA00023015"/>
    </source>
</evidence>
<keyword evidence="14" id="KW-1185">Reference proteome</keyword>
<accession>A0A1M6D0M6</accession>